<name>A0A3G5ADR4_9VIRU</name>
<accession>A0A3G5ADR4</accession>
<reference evidence="1" key="1">
    <citation type="submission" date="2018-10" db="EMBL/GenBank/DDBJ databases">
        <title>Hidden diversity of soil giant viruses.</title>
        <authorList>
            <person name="Schulz F."/>
            <person name="Alteio L."/>
            <person name="Goudeau D."/>
            <person name="Ryan E.M."/>
            <person name="Malmstrom R.R."/>
            <person name="Blanchard J."/>
            <person name="Woyke T."/>
        </authorList>
    </citation>
    <scope>NUCLEOTIDE SEQUENCE</scope>
    <source>
        <strain evidence="1">SAV1</strain>
    </source>
</reference>
<sequence length="62" mass="7181">MNTIEINPFETDINQPAIDEIYLFRAEKRACQCVLSKFAYLRLATNQPAITGIYLFRAEKRA</sequence>
<evidence type="ECO:0000313" key="1">
    <source>
        <dbReference type="EMBL" id="AYV85317.1"/>
    </source>
</evidence>
<proteinExistence type="predicted"/>
<organism evidence="1">
    <name type="scientific">Satyrvirus sp</name>
    <dbReference type="NCBI Taxonomy" id="2487771"/>
    <lineage>
        <taxon>Viruses</taxon>
        <taxon>Varidnaviria</taxon>
        <taxon>Bamfordvirae</taxon>
        <taxon>Nucleocytoviricota</taxon>
        <taxon>Megaviricetes</taxon>
        <taxon>Imitervirales</taxon>
        <taxon>Mimiviridae</taxon>
        <taxon>Megamimivirinae</taxon>
    </lineage>
</organism>
<protein>
    <submittedName>
        <fullName evidence="1">Uncharacterized protein</fullName>
    </submittedName>
</protein>
<gene>
    <name evidence="1" type="ORF">Satyrvirus10_18</name>
</gene>
<dbReference type="EMBL" id="MK072446">
    <property type="protein sequence ID" value="AYV85317.1"/>
    <property type="molecule type" value="Genomic_DNA"/>
</dbReference>